<organism evidence="2 3">
    <name type="scientific">Eumeta variegata</name>
    <name type="common">Bagworm moth</name>
    <name type="synonym">Eumeta japonica</name>
    <dbReference type="NCBI Taxonomy" id="151549"/>
    <lineage>
        <taxon>Eukaryota</taxon>
        <taxon>Metazoa</taxon>
        <taxon>Ecdysozoa</taxon>
        <taxon>Arthropoda</taxon>
        <taxon>Hexapoda</taxon>
        <taxon>Insecta</taxon>
        <taxon>Pterygota</taxon>
        <taxon>Neoptera</taxon>
        <taxon>Endopterygota</taxon>
        <taxon>Lepidoptera</taxon>
        <taxon>Glossata</taxon>
        <taxon>Ditrysia</taxon>
        <taxon>Tineoidea</taxon>
        <taxon>Psychidae</taxon>
        <taxon>Oiketicinae</taxon>
        <taxon>Eumeta</taxon>
    </lineage>
</organism>
<dbReference type="AlphaFoldDB" id="A0A4C1SDK9"/>
<feature type="compositionally biased region" description="Basic and acidic residues" evidence="1">
    <location>
        <begin position="17"/>
        <end position="37"/>
    </location>
</feature>
<feature type="region of interest" description="Disordered" evidence="1">
    <location>
        <begin position="1"/>
        <end position="49"/>
    </location>
</feature>
<sequence length="90" mass="10393">MLDRWSIEVTNDPIYEEIPKPKKGDEEGLDKEKKMSAEKNNNSNNNNKNLNLHCIELQQQNPAHLALQPKAYQCQPEIKPATERETGYND</sequence>
<name>A0A4C1SDK9_EUMVA</name>
<accession>A0A4C1SDK9</accession>
<protein>
    <submittedName>
        <fullName evidence="2">Uncharacterized protein</fullName>
    </submittedName>
</protein>
<reference evidence="2 3" key="1">
    <citation type="journal article" date="2019" name="Commun. Biol.">
        <title>The bagworm genome reveals a unique fibroin gene that provides high tensile strength.</title>
        <authorList>
            <person name="Kono N."/>
            <person name="Nakamura H."/>
            <person name="Ohtoshi R."/>
            <person name="Tomita M."/>
            <person name="Numata K."/>
            <person name="Arakawa K."/>
        </authorList>
    </citation>
    <scope>NUCLEOTIDE SEQUENCE [LARGE SCALE GENOMIC DNA]</scope>
</reference>
<dbReference type="EMBL" id="BGZK01006567">
    <property type="protein sequence ID" value="GBO99476.1"/>
    <property type="molecule type" value="Genomic_DNA"/>
</dbReference>
<dbReference type="Proteomes" id="UP000299102">
    <property type="component" value="Unassembled WGS sequence"/>
</dbReference>
<evidence type="ECO:0000256" key="1">
    <source>
        <dbReference type="SAM" id="MobiDB-lite"/>
    </source>
</evidence>
<evidence type="ECO:0000313" key="2">
    <source>
        <dbReference type="EMBL" id="GBO99476.1"/>
    </source>
</evidence>
<gene>
    <name evidence="2" type="ORF">EVAR_73892_1</name>
</gene>
<feature type="compositionally biased region" description="Low complexity" evidence="1">
    <location>
        <begin position="39"/>
        <end position="49"/>
    </location>
</feature>
<evidence type="ECO:0000313" key="3">
    <source>
        <dbReference type="Proteomes" id="UP000299102"/>
    </source>
</evidence>
<keyword evidence="3" id="KW-1185">Reference proteome</keyword>
<comment type="caution">
    <text evidence="2">The sequence shown here is derived from an EMBL/GenBank/DDBJ whole genome shotgun (WGS) entry which is preliminary data.</text>
</comment>
<proteinExistence type="predicted"/>